<comment type="caution">
    <text evidence="2">The sequence shown here is derived from an EMBL/GenBank/DDBJ whole genome shotgun (WGS) entry which is preliminary data.</text>
</comment>
<dbReference type="RefSeq" id="WP_058939389.1">
    <property type="nucleotide sequence ID" value="NZ_LLYW01000034.1"/>
</dbReference>
<keyword evidence="3" id="KW-1185">Reference proteome</keyword>
<proteinExistence type="predicted"/>
<dbReference type="OrthoDB" id="102332at2157"/>
<evidence type="ECO:0000256" key="1">
    <source>
        <dbReference type="SAM" id="Phobius"/>
    </source>
</evidence>
<dbReference type="AlphaFoldDB" id="A0A100XWT9"/>
<dbReference type="STRING" id="227598.APY94_09395"/>
<feature type="transmembrane region" description="Helical" evidence="1">
    <location>
        <begin position="126"/>
        <end position="147"/>
    </location>
</feature>
<dbReference type="Proteomes" id="UP000053462">
    <property type="component" value="Unassembled WGS sequence"/>
</dbReference>
<evidence type="ECO:0000313" key="3">
    <source>
        <dbReference type="Proteomes" id="UP000053462"/>
    </source>
</evidence>
<accession>A0A100XWT9</accession>
<organism evidence="2 3">
    <name type="scientific">Thermococcus celericrescens</name>
    <dbReference type="NCBI Taxonomy" id="227598"/>
    <lineage>
        <taxon>Archaea</taxon>
        <taxon>Methanobacteriati</taxon>
        <taxon>Methanobacteriota</taxon>
        <taxon>Thermococci</taxon>
        <taxon>Thermococcales</taxon>
        <taxon>Thermococcaceae</taxon>
        <taxon>Thermococcus</taxon>
    </lineage>
</organism>
<evidence type="ECO:0000313" key="2">
    <source>
        <dbReference type="EMBL" id="KUH32503.1"/>
    </source>
</evidence>
<name>A0A100XWT9_9EURY</name>
<sequence length="246" mass="26303">MDGYELLRILWAVFLGLGIIAAGVITLTSKGEPGIGFRIGYTYISERARRKANRVSGIGTILTGVFLIILSPFLTFAWLAVVLLLGLGTTMLFAYRTAKREYELEELSKEAPKGPGRKIEPPDLKAYIGLQAAFLGIFALFSTMGSVSKETTLILGGALPLLLALTVLASRPLVFQLAPGFAGIMARKFARALTLVSGLITAEVALAALGYEPGPLGIVFILIISLGVIFYAAFTALTGAYEEGYY</sequence>
<gene>
    <name evidence="2" type="ORF">APY94_09395</name>
</gene>
<feature type="transmembrane region" description="Helical" evidence="1">
    <location>
        <begin position="76"/>
        <end position="95"/>
    </location>
</feature>
<reference evidence="2 3" key="1">
    <citation type="submission" date="2015-10" db="EMBL/GenBank/DDBJ databases">
        <title>Draft genome sequence of Thermococcus celericrescens strain DSM 17994.</title>
        <authorList>
            <person name="Hong S.-J."/>
            <person name="Park C.-E."/>
            <person name="Shin J.-H."/>
        </authorList>
    </citation>
    <scope>NUCLEOTIDE SEQUENCE [LARGE SCALE GENOMIC DNA]</scope>
    <source>
        <strain evidence="2 3">DSM 17994</strain>
    </source>
</reference>
<dbReference type="EMBL" id="LLYW01000034">
    <property type="protein sequence ID" value="KUH32503.1"/>
    <property type="molecule type" value="Genomic_DNA"/>
</dbReference>
<protein>
    <submittedName>
        <fullName evidence="2">Uncharacterized protein</fullName>
    </submittedName>
</protein>
<feature type="transmembrane region" description="Helical" evidence="1">
    <location>
        <begin position="153"/>
        <end position="177"/>
    </location>
</feature>
<keyword evidence="1" id="KW-0472">Membrane</keyword>
<feature type="transmembrane region" description="Helical" evidence="1">
    <location>
        <begin position="6"/>
        <end position="28"/>
    </location>
</feature>
<feature type="transmembrane region" description="Helical" evidence="1">
    <location>
        <begin position="217"/>
        <end position="241"/>
    </location>
</feature>
<keyword evidence="1" id="KW-1133">Transmembrane helix</keyword>
<keyword evidence="1" id="KW-0812">Transmembrane</keyword>
<feature type="transmembrane region" description="Helical" evidence="1">
    <location>
        <begin position="189"/>
        <end position="211"/>
    </location>
</feature>